<dbReference type="AlphaFoldDB" id="A0A1Z5HVQ8"/>
<reference evidence="2" key="1">
    <citation type="journal article" date="2017" name="Appl. Environ. Microbiol.">
        <title>Genomic Analysis of Calderihabitans maritimus KKC1, a Thermophilic, Hydrogenogenic, Carboxydotrophic Bacterium Isolated from Marine Sediment.</title>
        <authorList>
            <person name="Omae K."/>
            <person name="Yoneda Y."/>
            <person name="Fukuyama Y."/>
            <person name="Yoshida T."/>
            <person name="Sako Y."/>
        </authorList>
    </citation>
    <scope>NUCLEOTIDE SEQUENCE [LARGE SCALE GENOMIC DNA]</scope>
    <source>
        <strain evidence="2">KKC1</strain>
    </source>
</reference>
<sequence>MVRDMVITIFFINNGPPYLFSIPKRFAFKLANYGIKLLLILIYRRKTLFFGEVKIVGTANPTFIREGQGVRKPALTVLLVLVLATLFVSGCSSERVKSDDEIVKIFKELDQLDFNAQNIVADKERSEQLVREIYTEPQLSEALKYLEEMRRNKVKLVHYNTDYKEIKVLEKSADSAKLLVHAHTTGAYYTTDVPETKLGPLDHESKYEITLKKIEDKWKIASVKYLNLEPQEQTETTKEGESKS</sequence>
<dbReference type="Proteomes" id="UP000197032">
    <property type="component" value="Unassembled WGS sequence"/>
</dbReference>
<keyword evidence="2" id="KW-1185">Reference proteome</keyword>
<evidence type="ECO:0000313" key="1">
    <source>
        <dbReference type="EMBL" id="GAW93614.1"/>
    </source>
</evidence>
<evidence type="ECO:0000313" key="2">
    <source>
        <dbReference type="Proteomes" id="UP000197032"/>
    </source>
</evidence>
<proteinExistence type="predicted"/>
<keyword evidence="1" id="KW-0449">Lipoprotein</keyword>
<name>A0A1Z5HVQ8_9FIRM</name>
<gene>
    <name evidence="1" type="ORF">KKC1_27420</name>
</gene>
<organism evidence="1 2">
    <name type="scientific">Calderihabitans maritimus</name>
    <dbReference type="NCBI Taxonomy" id="1246530"/>
    <lineage>
        <taxon>Bacteria</taxon>
        <taxon>Bacillati</taxon>
        <taxon>Bacillota</taxon>
        <taxon>Clostridia</taxon>
        <taxon>Neomoorellales</taxon>
        <taxon>Calderihabitantaceae</taxon>
        <taxon>Calderihabitans</taxon>
    </lineage>
</organism>
<accession>A0A1Z5HVQ8</accession>
<protein>
    <submittedName>
        <fullName evidence="1">Lipoprotein</fullName>
    </submittedName>
</protein>
<dbReference type="EMBL" id="BDGJ01000164">
    <property type="protein sequence ID" value="GAW93614.1"/>
    <property type="molecule type" value="Genomic_DNA"/>
</dbReference>
<comment type="caution">
    <text evidence="1">The sequence shown here is derived from an EMBL/GenBank/DDBJ whole genome shotgun (WGS) entry which is preliminary data.</text>
</comment>